<dbReference type="InterPro" id="IPR031248">
    <property type="entry name" value="RNF213"/>
</dbReference>
<sequence>MVQHSYESSPATPSVSRTAACVIARADDSRVLDWFSILTAASLAAQANRRAVPLDSYEALRHELSVHLEENVPWNVLIACVKLLPLPLEARFTASQAEHHAADLHVPSGAKDWSDAELKEYFESGGMKLPSDDQFFKILGGHWPSLQPDDIRMCARTLYRARAEGRLEEAKPASRDGALDEPADTQAPRHPGSAGAASSSTSVPMDLDELDSHGTAVDSSRTPAVESFSGLYATMRGHEAFRLEALDHPGGNAVGPLFVVYAGVPTHGFFKGETAKMPTLTGTATGKWEYSDRGGQWKVSWPENKNPSPGSIAVVRVDKFRSASANTVGDDVRLLSSAVKAQFGAVALLLILPTAPTEEQRLDLSKSADNLAVPVMVIRVDDSRKITNHGDPKSLNVFLAADKSALANRRDTRCINGQLHLGRNIVSTIVNYVSNKPKLSDELKKAIKEGDFSRVQNLLLASADDFQIDLDTSCSVLETTATQLEEQYPLLLVSAHLLQSRAKNDSASGAERRAIEVACTIATRYITNGTWVTLGDPPLSQVASASDPTYWRTFQDVVLSIIEDAPYCHDVDGLVSSARVLKRCYELKACDSADARALWSKVLQRVIRMPNGKSIRLAKELGSALSESHVDGHTVHAFDKSDHLGLVRAWRDDIQSIDDCWALLTCIGHLTQPSPQAVREFEDIYEWVAQQTCAQHDPDVGPLQLIDFVERLSRVLQLGSSQVDFALQKLLQGMLSARNEPRVHYQRANVVLLGLHKRFHTFCPSLWKVAVDTVTAHVRKTFKSLRPDHLGEWLVSDAYKHVRVPQLDGALERLRASNDSTDFDPYLKLKECIRQAMPTTTREHDLSSGLISSLHTWLRAKPTRLTSGFGALLNSAPDPNVDASYVLQITDILKETKASIRDRDPQFPLQLALVLRGVTRLPNLRNLLTQGLLHLAAEFMCPSTLNVHAPGYEFRDSFVTQTVTTDNWVTVIANANHRTGQDYTFLFVVVKAVTSALGPDGNIMADLDEERALLHELHASFGRQFASVWDQVRTESISLCQLKQIHPNLQRKEYDFSQKLTALLRLESPPVAQLEQQIRDGESILVWILQQKQTVRSIEKWGIDRSQISGIFDLFERADSKDHTLTDLRRAEASLKAWLHPLGAPERQFFEYFSGFDQHDDMASHQRQSVLFSHFLEQQLPPATDGAIRTTQALADALRSVIELFEALVQGRGEVRFSQLRAAGERLREAGRTPDAELRVIAGFFGEQALVADRVESLRSVLQLGQIVGPLRKLVDTLEQYTFRCSRDDVADDTYHVLCGYADGLSDDRDEGLMRGHSMTDYNDLRANIHRSLRPSGDRRGAEQQRVSDQEHGEELALLTLFAQLSDHDRVWRFVLERKFFGGGMAQFKEKLELLQNQVTGVDAERLLNQLEGAVAYLSVVASLREHSLSEILAALWSSEQVMREARQAGSARFQQLRGLQEHMGRLEEWFDKGLGGLDAVFAQFFCVLATGCFEFHLADPPGLWLTYTDHDVERTLKSDELVDFEHRLGFVQNDDKITNPVSQGTDYKSNRCARFLERVQEYRKAFALMCELCALGHPEYQSIPRAPVNPDEVSQLSVQRLSRALSAWKRRLEEVSAVHPYLRFYSTREAQRLHRLLLEGWPWIAADGSAQELTLALIPLFQRSSGVFSRLLDVVEKARIKPAVQALAVADDDSAVDGPAQWPAIVGAFLQTVQHGMGSPPLPVRPAGSPLVHWPGLHVHTIEPSSDAMLALIYRIYQRLPEPFEVLWCSATTHLRTLETFLDRVRHHAATDTSAGRCFVLVQVEALAPTAQQALLRHLLASRDTGVRHNMHCLQSASTSLQAAPWIRHHKGTASTAASEKDQLSGSSLRKWVVDGMDFRAVTCVMGPSGSGKTHWIRKRILQWMQEDEARAVCVFSITEAFSLEAVSQKLQRTILKEGSSTQLALCFHLNMGKFRTYEMHEWKALMEKINRFFFSLLVLRSVEDSTGFVFNVPPGSRWEVIVEIPDRIGHLDEAPADTLSQDDGLWKELPVLASIGTLQRPADAFDLDGENTRLVCKYLKAYQDGTIDELYTSNGGGYGGPKDVIFVLDASGSMAGAPFETCRRCLLELCRGKLQPVDRVGVVVFNGRILLNVQPAPLSARHLANIETQLVFVQPSGGTDLWGAMFDAADLLCSLPDRNPSWMVSLTDGHSEGENMQACTERLRKLDASNINVLSITINLQDSSRDLIRRVCVDGRIGTNEIVPADGGLEAIEEAWAVVGEAMTVSERVELAEVTDAECHALLSHYMLLPQKRWSMLKQSYWVRYLARRCHILRTSEKFNMNDGFERFGSSTLKIMMEEAHHALSDDYRHDWDAINHEQFVYWEENGDSKWSLIATKPSEMSVERRQLLDELELHVPSADDLRKRRVLDSLLARGLGIDAVLQDRALERRQRPIVRDGQQSTIDVEINLGTIAAVDEHRFVLTLDFTMKMLCMHERIECRVPCIMEGETGVSKTALTRMYFILKNLSSMSAQMQDVDNPRLRVTVDQLRNLAAAQQPQDAAVAFGEIQVDPVVRTLQSMALSLFSFFLPDAGFRSVPQEVWNDAKRLATYLCDSAVDGSAAVNIPPFRAALLIELKQDPGLLVDNGLWQAVQTAWSPAWQDPINERSAGDISAEVLADLLLCYIRAKTSLMSSPVGWTFHQLNVHAALTPAAIETDLAPIIELGFRLQTAAELLNSPRHRNVKLCIFLDEVNTSSTMGVFKELIVDRRLDGVDLPENIVVIAACNPAREKLVHFSAANARREELGKEWAMGHYQVHPLPLSIEQVTWDYGSLKAEQEAEFIEKRMSALYRGEDVRFPYPEQRQLAALMCRSQDLTRAFAQQQFAGLKERIIAASPRPLSTAELQRMDADLNARASSVVSLRDIQRVFALFRFFDNLLQTHNGEAHFFMEGGDDPASAPERRRRSMLLTIGVVYYLRLSTEQRVSFECDLHQMLRDEHNLRLDKVLTEAMDALIQTTELEQGIARTTGLKENVFMVVVCTLARIPLMIIGPPGSSKTLAVTVVTQNAKGDQSKARSFYRTQKRLLSFHYQCSRRSTSTEIEAVFKRAEDKQQMTHGDTSCFVFMDEAGLPEEQRESLKVLHYYLEDHMSRPAKVGFVAITNHALDAAKSNRCAILLRAEPDHRELMQICIGGLGSEAEQRRLLAQTVVGLDERLPDVLDRLCLAYQDLMREERELAWFNTFFGLRDFMHVIRLLARLSSGSTISLGTIVHALERNMSGVEEADQLQLINFWRRRLGAGDKLRMAELRNPYTLLRESLSEQAQAERPISRYKLLIDTTADDSILRLLHARRDLDVSTDEHRGSIILKLSDFREDTSLQQVTLVSSVKTAAEKGEVVVLSHTEPVNESFYDLFNQHFQRQEDRHARALVSLTVSPGGIRMDITVGHVAVNSYHANIAVGSHSKLCRVHQSFQSVVHMRLSELRYAPAPFLHRFEKYRLSHRNLLDAHVAEYPSRFRSFVSKVLAKLHSLVECIESLSLYGYKAQQTLESILLYSVSTLGSNFCNVLTPAFATSIASAAAAELQADPEALALLQDGVQEIGESVREAMHFLLSSNESGSATSRLAVAITGQWLLQTSVSRLIQVCTPERLYKHRAVVPFEMLDTYFRCQEHFSLKRLLQGMVSTRTAQRMVVYTRTTASLLSLPAHGLESSEDESSASEMHLLEALICEPFSLELPDGENEIITLADFSLCPLSLLTTQEALLACLRSFRSAASSKRVLLFFIDMAETPTSRVNFVRSKVDELCSDMASNKSIVVIMHFPASNVYVLPCYDTTFCDQWQPVFLDSISEEASALGALDVREWLKLGASNDYQSLVDVKAWDLMPALQGWLNTALTTAASRIEYARGWNGQSPGDFNPMQPVPVQARVKLLEALMLKKLKDPQNGVEKTIEQVLCTRYSMLWTDGDHLMIRDRVQSATQLLASGQLRVSLVEAITGEVREAFCNYLTLMICKMNEQLNLDLLDEISLSTLDPHVQGVFLRCLTLLPIPPIPELKLLTQPRRIVVTSPPPQANSMFPFFHLVSALFSQATGEVFATAEGHSLSERHAAAAVEDKIKTSDSPLAEVVRWMAGIDVTCELPEELWKRYVAHFVSKLCCGSPIVEQRMVIAWLRNRCYSIDAKRPVIALHIAAHRNEEMIKGLAAMLRPLSVLMESMGATSSAMMEAKMEDLGDAAATREVAASLHAAIVQEFYRQMDLAVASSEQDPQQAVKWANAFGLVELRDLVVDSQGSNIPESATSLLVMSVVHAAAKSVREGDDCASLRRFAQEAKLAINAQLRLESVWRITQRIYPDRTGLMQRILKLWCSTAQFECSPLKPEVRSDVGFLLNTLVHEHQLPETLRTYVVESLLSNSRLVGTLCDYNVMERDADSSSSAEVLELLESHLVDQLATSPIAESWECAYVPPWFKQEGAKLDRPVAHAYFTVVLKQLLAQRSGKLEESIGLYCSLKSQLDGMIESRSRAATTVSVRQARLRKLERKGPLRVPHLRAITLAACKLLVVLDLGSRLAATARHDRDPAEPLLEGPEAQLMSEAPSLQLQALVESHPDWGHELMNALAGEVRSRETMIKFLRAHGRRLLPAVLSQWSEIPAAAEECVGRHAKLAFAFDPDNVLHTTYCSLAESMTDRDLLIAKVRALCSASAGVDRHRLDVIMMMFAAIYYERSTINNHAVMSALDALQNELKLSPSAMRVFRGFLQPETLIAFQEPGMPSDTLYDLLKAPPAELQSREDRELQSCIIGMIALTLGSNEATTHLATHILQPDRLVNTFGVGSQYSQAIGSVHYDCGCELTFDGDVPANRPRREPLDRHSRYFVLWSSFAALGVSLVTQPESQHTMRRVLSLPGQGLRAGVLSFCKAPWHHLGVKLQLNAESQCQLVLRALEHHRESSFQSHRGYANVFHSIPAVQMYERQMMISFHHARQRLPDYIALLRRREAASQLSSRLDDFIIEHPPLHVAVRPSVPPITPSVIFEDELELVVGRDPTGTRELAMLLTFTRKCRHLRFLWVLPDLIEFYQFLHVQLEYILLEEQAKQKSIGALLESMATKRGNEGTRTRFSQNDARRITQLWLRVKMGFNQFVAENQAIGVGACAANQEAAAANAAAHAQAALEAVEATVGGDVHRVAEAATAAAAAAAAARAAEQRLTRISPLDDSHPIWRFLSTNEDELFDDGGVRFNGQVLTCDSLFLVIKRMVAMHNDLVLELSEHGLATAHDKKPIKPLELNTASVALGDVRPWDLHLGVDESKSLAQQTAQMERHLKESLLHLDHAGSFAKLVQLHWQRQSQTSKTPFDFDAIRREVNGLYLDRLAIIEDPSAHLRRVFRFRRTSAGNEAASGDEALATAVRLQSDLTRLQHALSASHTLGDEETNGMHILYFRMFHSLEHDQVAKLLRGLDMVATIWIRAVSAGAHDEDATIRTQLGEMFPDVKSDAELLQRVHIELYEEEQCNTLLQVRFTQLSLLLNYLRIYLSSQDYIFARLPFVLKARWDDDVIVTLNTIERTYDTDRSNDRLPLSAAAAQLESGIVDYEQVFSSEPETPLHRFMVNWAGSEQALYEELPLMRELPKRIALQHYVELRKLLHRWSHRPVTAAPIAEKWAWPLIFNSQKVAKPAATVEPSEDIASRWVLWFEDGDDLIDANTAGQVREVLDEIISALASEDRRMKKLEMNAIRCQFRWRYVLGCRRRRAEKAVAQAALEAAHSAFEKLRGATDKELPSAIAAARPHVSAFAELAELLLQKQARMAEINRNLSEARMKTMRWYVRVLATAVGFLILAMVIPLLISSGDAALDSTSHPELESATQQGISIARLTASDDFQLDSIIEGFDARLEKASMEMSHGLDAEESGPPLATPEVEGPTTQLAGPTAQSMLQQTDATDATSLLRIFGLIGGWTGD</sequence>
<organism evidence="4 5">
    <name type="scientific">Chrysochromulina tobinii</name>
    <dbReference type="NCBI Taxonomy" id="1460289"/>
    <lineage>
        <taxon>Eukaryota</taxon>
        <taxon>Haptista</taxon>
        <taxon>Haptophyta</taxon>
        <taxon>Prymnesiophyceae</taxon>
        <taxon>Prymnesiales</taxon>
        <taxon>Chrysochromulinaceae</taxon>
        <taxon>Chrysochromulina</taxon>
    </lineage>
</organism>
<dbReference type="SUPFAM" id="SSF53300">
    <property type="entry name" value="vWA-like"/>
    <property type="match status" value="1"/>
</dbReference>
<reference evidence="5" key="1">
    <citation type="journal article" date="2015" name="PLoS Genet.">
        <title>Genome Sequence and Transcriptome Analyses of Chrysochromulina tobin: Metabolic Tools for Enhanced Algal Fitness in the Prominent Order Prymnesiales (Haptophyceae).</title>
        <authorList>
            <person name="Hovde B.T."/>
            <person name="Deodato C.R."/>
            <person name="Hunsperger H.M."/>
            <person name="Ryken S.A."/>
            <person name="Yost W."/>
            <person name="Jha R.K."/>
            <person name="Patterson J."/>
            <person name="Monnat R.J. Jr."/>
            <person name="Barlow S.B."/>
            <person name="Starkenburg S.R."/>
            <person name="Cattolico R.A."/>
        </authorList>
    </citation>
    <scope>NUCLEOTIDE SEQUENCE</scope>
    <source>
        <strain evidence="5">CCMP291</strain>
    </source>
</reference>
<keyword evidence="2" id="KW-1133">Transmembrane helix</keyword>
<dbReference type="Gene3D" id="3.40.50.300">
    <property type="entry name" value="P-loop containing nucleotide triphosphate hydrolases"/>
    <property type="match status" value="1"/>
</dbReference>
<evidence type="ECO:0000313" key="4">
    <source>
        <dbReference type="EMBL" id="KOO23374.1"/>
    </source>
</evidence>
<feature type="region of interest" description="Disordered" evidence="1">
    <location>
        <begin position="5864"/>
        <end position="5885"/>
    </location>
</feature>
<feature type="region of interest" description="Disordered" evidence="1">
    <location>
        <begin position="167"/>
        <end position="221"/>
    </location>
</feature>
<dbReference type="PROSITE" id="PS50234">
    <property type="entry name" value="VWFA"/>
    <property type="match status" value="1"/>
</dbReference>
<dbReference type="GO" id="GO:0005524">
    <property type="term" value="F:ATP binding"/>
    <property type="evidence" value="ECO:0007669"/>
    <property type="project" value="InterPro"/>
</dbReference>
<keyword evidence="2" id="KW-0812">Transmembrane</keyword>
<dbReference type="PANTHER" id="PTHR22605:SF1">
    <property type="entry name" value="RZ-TYPE DOMAIN-CONTAINING PROTEIN"/>
    <property type="match status" value="1"/>
</dbReference>
<evidence type="ECO:0000256" key="1">
    <source>
        <dbReference type="SAM" id="MobiDB-lite"/>
    </source>
</evidence>
<dbReference type="InterPro" id="IPR036465">
    <property type="entry name" value="vWFA_dom_sf"/>
</dbReference>
<dbReference type="Pfam" id="PF00092">
    <property type="entry name" value="VWA"/>
    <property type="match status" value="1"/>
</dbReference>
<dbReference type="EMBL" id="JWZX01003199">
    <property type="protein sequence ID" value="KOO23374.1"/>
    <property type="molecule type" value="Genomic_DNA"/>
</dbReference>
<keyword evidence="5" id="KW-1185">Reference proteome</keyword>
<feature type="compositionally biased region" description="Basic and acidic residues" evidence="1">
    <location>
        <begin position="167"/>
        <end position="178"/>
    </location>
</feature>
<protein>
    <submittedName>
        <fullName evidence="4">E3 ubiquitin-protein ligase rnf213</fullName>
    </submittedName>
</protein>
<dbReference type="InterPro" id="IPR027417">
    <property type="entry name" value="P-loop_NTPase"/>
</dbReference>
<dbReference type="PANTHER" id="PTHR22605">
    <property type="entry name" value="RZ-TYPE DOMAIN-CONTAINING PROTEIN"/>
    <property type="match status" value="1"/>
</dbReference>
<dbReference type="SMART" id="SM00327">
    <property type="entry name" value="VWA"/>
    <property type="match status" value="1"/>
</dbReference>
<dbReference type="OrthoDB" id="2423195at2759"/>
<dbReference type="InterPro" id="IPR003959">
    <property type="entry name" value="ATPase_AAA_core"/>
</dbReference>
<evidence type="ECO:0000259" key="3">
    <source>
        <dbReference type="PROSITE" id="PS50234"/>
    </source>
</evidence>
<evidence type="ECO:0000313" key="5">
    <source>
        <dbReference type="Proteomes" id="UP000037460"/>
    </source>
</evidence>
<dbReference type="InterPro" id="IPR002035">
    <property type="entry name" value="VWF_A"/>
</dbReference>
<dbReference type="GO" id="GO:0004842">
    <property type="term" value="F:ubiquitin-protein transferase activity"/>
    <property type="evidence" value="ECO:0007669"/>
    <property type="project" value="InterPro"/>
</dbReference>
<dbReference type="GO" id="GO:0016887">
    <property type="term" value="F:ATP hydrolysis activity"/>
    <property type="evidence" value="ECO:0007669"/>
    <property type="project" value="InterPro"/>
</dbReference>
<feature type="transmembrane region" description="Helical" evidence="2">
    <location>
        <begin position="5787"/>
        <end position="5809"/>
    </location>
</feature>
<dbReference type="Gene3D" id="3.40.50.410">
    <property type="entry name" value="von Willebrand factor, type A domain"/>
    <property type="match status" value="1"/>
</dbReference>
<proteinExistence type="predicted"/>
<evidence type="ECO:0000256" key="2">
    <source>
        <dbReference type="SAM" id="Phobius"/>
    </source>
</evidence>
<feature type="domain" description="VWFA" evidence="3">
    <location>
        <begin position="2085"/>
        <end position="2233"/>
    </location>
</feature>
<dbReference type="SUPFAM" id="SSF52540">
    <property type="entry name" value="P-loop containing nucleoside triphosphate hydrolases"/>
    <property type="match status" value="1"/>
</dbReference>
<name>A0A0M0J9U3_9EUKA</name>
<comment type="caution">
    <text evidence="4">The sequence shown here is derived from an EMBL/GenBank/DDBJ whole genome shotgun (WGS) entry which is preliminary data.</text>
</comment>
<keyword evidence="2" id="KW-0472">Membrane</keyword>
<dbReference type="Pfam" id="PF00004">
    <property type="entry name" value="AAA"/>
    <property type="match status" value="1"/>
</dbReference>
<gene>
    <name evidence="4" type="ORF">Ctob_001010</name>
</gene>
<dbReference type="Proteomes" id="UP000037460">
    <property type="component" value="Unassembled WGS sequence"/>
</dbReference>
<accession>A0A0M0J9U3</accession>
<feature type="compositionally biased region" description="Low complexity" evidence="1">
    <location>
        <begin position="192"/>
        <end position="202"/>
    </location>
</feature>